<proteinExistence type="inferred from homology"/>
<gene>
    <name evidence="8" type="ORF">T440DRAFT_258321</name>
</gene>
<comment type="similarity">
    <text evidence="5">Belongs to the SAT4 family.</text>
</comment>
<evidence type="ECO:0000256" key="2">
    <source>
        <dbReference type="ARBA" id="ARBA00022692"/>
    </source>
</evidence>
<name>A0A6A7AUL4_9PLEO</name>
<dbReference type="PANTHER" id="PTHR33048:SF47">
    <property type="entry name" value="INTEGRAL MEMBRANE PROTEIN-RELATED"/>
    <property type="match status" value="1"/>
</dbReference>
<keyword evidence="2 6" id="KW-0812">Transmembrane</keyword>
<feature type="domain" description="Rhodopsin" evidence="7">
    <location>
        <begin position="3"/>
        <end position="176"/>
    </location>
</feature>
<dbReference type="InterPro" id="IPR052337">
    <property type="entry name" value="SAT4-like"/>
</dbReference>
<feature type="transmembrane region" description="Helical" evidence="6">
    <location>
        <begin position="89"/>
        <end position="111"/>
    </location>
</feature>
<evidence type="ECO:0000256" key="6">
    <source>
        <dbReference type="SAM" id="Phobius"/>
    </source>
</evidence>
<keyword evidence="4 6" id="KW-0472">Membrane</keyword>
<protein>
    <recommendedName>
        <fullName evidence="7">Rhodopsin domain-containing protein</fullName>
    </recommendedName>
</protein>
<dbReference type="Pfam" id="PF20684">
    <property type="entry name" value="Fung_rhodopsin"/>
    <property type="match status" value="1"/>
</dbReference>
<dbReference type="Proteomes" id="UP000799423">
    <property type="component" value="Unassembled WGS sequence"/>
</dbReference>
<feature type="transmembrane region" description="Helical" evidence="6">
    <location>
        <begin position="131"/>
        <end position="155"/>
    </location>
</feature>
<feature type="transmembrane region" description="Helical" evidence="6">
    <location>
        <begin position="12"/>
        <end position="32"/>
    </location>
</feature>
<dbReference type="PANTHER" id="PTHR33048">
    <property type="entry name" value="PTH11-LIKE INTEGRAL MEMBRANE PROTEIN (AFU_ORTHOLOGUE AFUA_5G11245)"/>
    <property type="match status" value="1"/>
</dbReference>
<dbReference type="InterPro" id="IPR049326">
    <property type="entry name" value="Rhodopsin_dom_fungi"/>
</dbReference>
<reference evidence="8" key="1">
    <citation type="submission" date="2020-01" db="EMBL/GenBank/DDBJ databases">
        <authorList>
            <consortium name="DOE Joint Genome Institute"/>
            <person name="Haridas S."/>
            <person name="Albert R."/>
            <person name="Binder M."/>
            <person name="Bloem J."/>
            <person name="Labutti K."/>
            <person name="Salamov A."/>
            <person name="Andreopoulos B."/>
            <person name="Baker S.E."/>
            <person name="Barry K."/>
            <person name="Bills G."/>
            <person name="Bluhm B.H."/>
            <person name="Cannon C."/>
            <person name="Castanera R."/>
            <person name="Culley D.E."/>
            <person name="Daum C."/>
            <person name="Ezra D."/>
            <person name="Gonzalez J.B."/>
            <person name="Henrissat B."/>
            <person name="Kuo A."/>
            <person name="Liang C."/>
            <person name="Lipzen A."/>
            <person name="Lutzoni F."/>
            <person name="Magnuson J."/>
            <person name="Mondo S."/>
            <person name="Nolan M."/>
            <person name="Ohm R."/>
            <person name="Pangilinan J."/>
            <person name="Park H.-J."/>
            <person name="Ramirez L."/>
            <person name="Alfaro M."/>
            <person name="Sun H."/>
            <person name="Tritt A."/>
            <person name="Yoshinaga Y."/>
            <person name="Zwiers L.-H."/>
            <person name="Turgeon B.G."/>
            <person name="Goodwin S.B."/>
            <person name="Spatafora J.W."/>
            <person name="Crous P.W."/>
            <person name="Grigoriev I.V."/>
        </authorList>
    </citation>
    <scope>NUCLEOTIDE SEQUENCE</scope>
    <source>
        <strain evidence="8">IPT5</strain>
    </source>
</reference>
<feature type="transmembrane region" description="Helical" evidence="6">
    <location>
        <begin position="55"/>
        <end position="77"/>
    </location>
</feature>
<evidence type="ECO:0000313" key="8">
    <source>
        <dbReference type="EMBL" id="KAF2845808.1"/>
    </source>
</evidence>
<comment type="subcellular location">
    <subcellularLocation>
        <location evidence="1">Membrane</location>
        <topology evidence="1">Multi-pass membrane protein</topology>
    </subcellularLocation>
</comment>
<organism evidence="8 9">
    <name type="scientific">Plenodomus tracheiphilus IPT5</name>
    <dbReference type="NCBI Taxonomy" id="1408161"/>
    <lineage>
        <taxon>Eukaryota</taxon>
        <taxon>Fungi</taxon>
        <taxon>Dikarya</taxon>
        <taxon>Ascomycota</taxon>
        <taxon>Pezizomycotina</taxon>
        <taxon>Dothideomycetes</taxon>
        <taxon>Pleosporomycetidae</taxon>
        <taxon>Pleosporales</taxon>
        <taxon>Pleosporineae</taxon>
        <taxon>Leptosphaeriaceae</taxon>
        <taxon>Plenodomus</taxon>
    </lineage>
</organism>
<accession>A0A6A7AUL4</accession>
<evidence type="ECO:0000259" key="7">
    <source>
        <dbReference type="Pfam" id="PF20684"/>
    </source>
</evidence>
<dbReference type="AlphaFoldDB" id="A0A6A7AUL4"/>
<evidence type="ECO:0000256" key="5">
    <source>
        <dbReference type="ARBA" id="ARBA00038359"/>
    </source>
</evidence>
<dbReference type="EMBL" id="MU006342">
    <property type="protein sequence ID" value="KAF2845808.1"/>
    <property type="molecule type" value="Genomic_DNA"/>
</dbReference>
<keyword evidence="3 6" id="KW-1133">Transmembrane helix</keyword>
<evidence type="ECO:0000256" key="4">
    <source>
        <dbReference type="ARBA" id="ARBA00023136"/>
    </source>
</evidence>
<evidence type="ECO:0000313" key="9">
    <source>
        <dbReference type="Proteomes" id="UP000799423"/>
    </source>
</evidence>
<keyword evidence="9" id="KW-1185">Reference proteome</keyword>
<evidence type="ECO:0000256" key="1">
    <source>
        <dbReference type="ARBA" id="ARBA00004141"/>
    </source>
</evidence>
<dbReference type="GO" id="GO:0016020">
    <property type="term" value="C:membrane"/>
    <property type="evidence" value="ECO:0007669"/>
    <property type="project" value="UniProtKB-SubCell"/>
</dbReference>
<evidence type="ECO:0000256" key="3">
    <source>
        <dbReference type="ARBA" id="ARBA00022989"/>
    </source>
</evidence>
<sequence>MQKMKLGLDDWLIILSLAFAFSYCCLVLYGSFNASIGQDLSTITPDEFTNYQKHLYVGVIVAHLCYGLVKLAVLEFYKRIFSTARFHMAANITMVFVAVFMLTATLVQIFSAWPISDWWTLGKSYSINYGAFITSFAAIDLFLDIVILCLPVTVIRQLQINTRKKFLVIGIFWMGFS</sequence>
<dbReference type="OrthoDB" id="5398388at2759"/>